<dbReference type="GO" id="GO:0015297">
    <property type="term" value="F:antiporter activity"/>
    <property type="evidence" value="ECO:0007669"/>
    <property type="project" value="InterPro"/>
</dbReference>
<feature type="transmembrane region" description="Helical" evidence="3">
    <location>
        <begin position="175"/>
        <end position="192"/>
    </location>
</feature>
<accession>A0A7S2U9L0</accession>
<gene>
    <name evidence="4" type="ORF">ASEP1449_LOCUS3241</name>
</gene>
<feature type="compositionally biased region" description="Basic and acidic residues" evidence="2">
    <location>
        <begin position="1"/>
        <end position="20"/>
    </location>
</feature>
<dbReference type="GO" id="GO:0016020">
    <property type="term" value="C:membrane"/>
    <property type="evidence" value="ECO:0007669"/>
    <property type="project" value="InterPro"/>
</dbReference>
<feature type="transmembrane region" description="Helical" evidence="3">
    <location>
        <begin position="461"/>
        <end position="482"/>
    </location>
</feature>
<evidence type="ECO:0000256" key="3">
    <source>
        <dbReference type="SAM" id="Phobius"/>
    </source>
</evidence>
<feature type="transmembrane region" description="Helical" evidence="3">
    <location>
        <begin position="431"/>
        <end position="449"/>
    </location>
</feature>
<protein>
    <recommendedName>
        <fullName evidence="5">Multidrug and toxin extrusion protein</fullName>
    </recommendedName>
</protein>
<feature type="transmembrane region" description="Helical" evidence="3">
    <location>
        <begin position="132"/>
        <end position="155"/>
    </location>
</feature>
<evidence type="ECO:0000313" key="4">
    <source>
        <dbReference type="EMBL" id="CAD9811416.1"/>
    </source>
</evidence>
<name>A0A7S2U9L0_9STRA</name>
<dbReference type="Pfam" id="PF01554">
    <property type="entry name" value="MatE"/>
    <property type="match status" value="2"/>
</dbReference>
<dbReference type="EMBL" id="HBHQ01004857">
    <property type="protein sequence ID" value="CAD9811416.1"/>
    <property type="molecule type" value="Transcribed_RNA"/>
</dbReference>
<feature type="transmembrane region" description="Helical" evidence="3">
    <location>
        <begin position="400"/>
        <end position="424"/>
    </location>
</feature>
<reference evidence="4" key="1">
    <citation type="submission" date="2021-01" db="EMBL/GenBank/DDBJ databases">
        <authorList>
            <person name="Corre E."/>
            <person name="Pelletier E."/>
            <person name="Niang G."/>
            <person name="Scheremetjew M."/>
            <person name="Finn R."/>
            <person name="Kale V."/>
            <person name="Holt S."/>
            <person name="Cochrane G."/>
            <person name="Meng A."/>
            <person name="Brown T."/>
            <person name="Cohen L."/>
        </authorList>
    </citation>
    <scope>NUCLEOTIDE SEQUENCE</scope>
    <source>
        <strain evidence="4">CCMP2084</strain>
    </source>
</reference>
<feature type="transmembrane region" description="Helical" evidence="3">
    <location>
        <begin position="87"/>
        <end position="111"/>
    </location>
</feature>
<sequence>MDQQFKEELLSNLTRPDDSPRSPLSVTTLDNEDEDQFDCHENDSFDIVTEGWKLLHIALPTVALQVSVFSLFPQTASAIGRKLGSEALAAFSLATLVGNITCLSILIGTLSATETLQPRAFALGNYSEVGKIAIRATFVCTLLLLPFVLALALWTESILVYLGQDATASRLAKEWVRIYLCGLPATIIFRVTQRYLGAQHIVWPMVYSAMLSSFVVHPILLHFLVNAFGFSGSALAVAATQTIQSILVLIYLKIKNLHHPATWPGLTWSYISEAIQPGPMLNFIKLGLGGVFSWSEWWFWETMCFTAGKFGVIPLCVHTVAYQLIPICWMVPFGTSIALSIRIGCILPVNASSAQKLASWCMVCSILWASFVSALVYILQPFLVPLLTTDNAVIEGCAKIWFKVCLQIFIVSIFGINGGILRALGLQWKMALSVCVVLWCVFLPIIYWVSVSKGGGLESLWTLLPMAYTILNITLFFTYYMSDWQRVSDKIKNSRENMACERINNGSHDIWYEPVPTISVAD</sequence>
<feature type="transmembrane region" description="Helical" evidence="3">
    <location>
        <begin position="357"/>
        <end position="380"/>
    </location>
</feature>
<proteinExistence type="inferred from homology"/>
<evidence type="ECO:0000256" key="2">
    <source>
        <dbReference type="SAM" id="MobiDB-lite"/>
    </source>
</evidence>
<comment type="similarity">
    <text evidence="1">Belongs to the multi antimicrobial extrusion (MATE) (TC 2.A.66.1) family.</text>
</comment>
<dbReference type="PANTHER" id="PTHR11206">
    <property type="entry name" value="MULTIDRUG RESISTANCE PROTEIN"/>
    <property type="match status" value="1"/>
</dbReference>
<dbReference type="AlphaFoldDB" id="A0A7S2U9L0"/>
<feature type="region of interest" description="Disordered" evidence="2">
    <location>
        <begin position="1"/>
        <end position="33"/>
    </location>
</feature>
<feature type="transmembrane region" description="Helical" evidence="3">
    <location>
        <begin position="320"/>
        <end position="345"/>
    </location>
</feature>
<dbReference type="InterPro" id="IPR002528">
    <property type="entry name" value="MATE_fam"/>
</dbReference>
<keyword evidence="3" id="KW-0812">Transmembrane</keyword>
<feature type="transmembrane region" description="Helical" evidence="3">
    <location>
        <begin position="204"/>
        <end position="224"/>
    </location>
</feature>
<feature type="transmembrane region" description="Helical" evidence="3">
    <location>
        <begin position="230"/>
        <end position="252"/>
    </location>
</feature>
<evidence type="ECO:0008006" key="5">
    <source>
        <dbReference type="Google" id="ProtNLM"/>
    </source>
</evidence>
<organism evidence="4">
    <name type="scientific">Attheya septentrionalis</name>
    <dbReference type="NCBI Taxonomy" id="420275"/>
    <lineage>
        <taxon>Eukaryota</taxon>
        <taxon>Sar</taxon>
        <taxon>Stramenopiles</taxon>
        <taxon>Ochrophyta</taxon>
        <taxon>Bacillariophyta</taxon>
        <taxon>Coscinodiscophyceae</taxon>
        <taxon>Chaetocerotophycidae</taxon>
        <taxon>Chaetocerotales</taxon>
        <taxon>Attheyaceae</taxon>
        <taxon>Attheya</taxon>
    </lineage>
</organism>
<dbReference type="GO" id="GO:0042910">
    <property type="term" value="F:xenobiotic transmembrane transporter activity"/>
    <property type="evidence" value="ECO:0007669"/>
    <property type="project" value="InterPro"/>
</dbReference>
<evidence type="ECO:0000256" key="1">
    <source>
        <dbReference type="ARBA" id="ARBA00010199"/>
    </source>
</evidence>
<keyword evidence="3" id="KW-0472">Membrane</keyword>
<keyword evidence="3" id="KW-1133">Transmembrane helix</keyword>